<evidence type="ECO:0000256" key="14">
    <source>
        <dbReference type="PROSITE-ProRule" id="PRU00339"/>
    </source>
</evidence>
<keyword evidence="12" id="KW-0325">Glycoprotein</keyword>
<dbReference type="PANTHER" id="PTHR11709:SF68">
    <property type="entry name" value="LACCASE-13"/>
    <property type="match status" value="1"/>
</dbReference>
<evidence type="ECO:0000256" key="10">
    <source>
        <dbReference type="ARBA" id="ARBA00023002"/>
    </source>
</evidence>
<evidence type="ECO:0000313" key="18">
    <source>
        <dbReference type="Proteomes" id="UP001188597"/>
    </source>
</evidence>
<dbReference type="Pfam" id="PF00394">
    <property type="entry name" value="Cu-oxidase"/>
    <property type="match status" value="1"/>
</dbReference>
<evidence type="ECO:0000256" key="7">
    <source>
        <dbReference type="ARBA" id="ARBA00022525"/>
    </source>
</evidence>
<dbReference type="Gene3D" id="1.25.40.1040">
    <property type="match status" value="1"/>
</dbReference>
<keyword evidence="9" id="KW-0677">Repeat</keyword>
<dbReference type="GO" id="GO:0005507">
    <property type="term" value="F:copper ion binding"/>
    <property type="evidence" value="ECO:0007669"/>
    <property type="project" value="InterPro"/>
</dbReference>
<dbReference type="InterPro" id="IPR034285">
    <property type="entry name" value="CuRO_2_LCC"/>
</dbReference>
<evidence type="ECO:0000256" key="5">
    <source>
        <dbReference type="ARBA" id="ARBA00012297"/>
    </source>
</evidence>
<comment type="similarity">
    <text evidence="4">Belongs to the multicopper oxidase family.</text>
</comment>
<dbReference type="InterPro" id="IPR019734">
    <property type="entry name" value="TPR_rpt"/>
</dbReference>
<dbReference type="InterPro" id="IPR011990">
    <property type="entry name" value="TPR-like_helical_dom_sf"/>
</dbReference>
<evidence type="ECO:0000256" key="4">
    <source>
        <dbReference type="ARBA" id="ARBA00010609"/>
    </source>
</evidence>
<keyword evidence="8" id="KW-0479">Metal-binding</keyword>
<evidence type="ECO:0000256" key="6">
    <source>
        <dbReference type="ARBA" id="ARBA00022523"/>
    </source>
</evidence>
<dbReference type="GO" id="GO:0048046">
    <property type="term" value="C:apoplast"/>
    <property type="evidence" value="ECO:0007669"/>
    <property type="project" value="UniProtKB-SubCell"/>
</dbReference>
<feature type="domain" description="Plastocyanin-like" evidence="15">
    <location>
        <begin position="1370"/>
        <end position="1479"/>
    </location>
</feature>
<dbReference type="Proteomes" id="UP001188597">
    <property type="component" value="Unassembled WGS sequence"/>
</dbReference>
<evidence type="ECO:0000256" key="2">
    <source>
        <dbReference type="ARBA" id="ARBA00001935"/>
    </source>
</evidence>
<keyword evidence="7" id="KW-0964">Secreted</keyword>
<dbReference type="InterPro" id="IPR045087">
    <property type="entry name" value="Cu-oxidase_fam"/>
</dbReference>
<dbReference type="InterPro" id="IPR001117">
    <property type="entry name" value="Cu-oxidase_2nd"/>
</dbReference>
<dbReference type="InterPro" id="IPR019183">
    <property type="entry name" value="NAA25_NatB_aux_su"/>
</dbReference>
<evidence type="ECO:0000256" key="8">
    <source>
        <dbReference type="ARBA" id="ARBA00022723"/>
    </source>
</evidence>
<evidence type="ECO:0000313" key="17">
    <source>
        <dbReference type="EMBL" id="KAK3022290.1"/>
    </source>
</evidence>
<keyword evidence="18" id="KW-1185">Reference proteome</keyword>
<dbReference type="Pfam" id="PF09797">
    <property type="entry name" value="NatB_MDM20"/>
    <property type="match status" value="1"/>
</dbReference>
<dbReference type="InterPro" id="IPR033138">
    <property type="entry name" value="Cu_oxidase_CS"/>
</dbReference>
<feature type="non-terminal residue" evidence="17">
    <location>
        <position position="1"/>
    </location>
</feature>
<evidence type="ECO:0000256" key="11">
    <source>
        <dbReference type="ARBA" id="ARBA00023008"/>
    </source>
</evidence>
<dbReference type="InterPro" id="IPR002355">
    <property type="entry name" value="Cu_oxidase_Cu_BS"/>
</dbReference>
<feature type="domain" description="Plastocyanin-like" evidence="16">
    <location>
        <begin position="1584"/>
        <end position="1716"/>
    </location>
</feature>
<dbReference type="SUPFAM" id="SSF48452">
    <property type="entry name" value="TPR-like"/>
    <property type="match status" value="1"/>
</dbReference>
<protein>
    <recommendedName>
        <fullName evidence="5">laccase</fullName>
        <ecNumber evidence="5">1.10.3.2</ecNumber>
    </recommendedName>
</protein>
<dbReference type="PROSITE" id="PS50005">
    <property type="entry name" value="TPR"/>
    <property type="match status" value="1"/>
</dbReference>
<dbReference type="GO" id="GO:0052716">
    <property type="term" value="F:hydroquinone:oxygen oxidoreductase activity"/>
    <property type="evidence" value="ECO:0007669"/>
    <property type="project" value="UniProtKB-EC"/>
</dbReference>
<proteinExistence type="inferred from homology"/>
<evidence type="ECO:0000256" key="3">
    <source>
        <dbReference type="ARBA" id="ARBA00004271"/>
    </source>
</evidence>
<dbReference type="GO" id="GO:0046274">
    <property type="term" value="P:lignin catabolic process"/>
    <property type="evidence" value="ECO:0007669"/>
    <property type="project" value="UniProtKB-KW"/>
</dbReference>
<dbReference type="CDD" id="cd13875">
    <property type="entry name" value="CuRO_2_LCC_plant"/>
    <property type="match status" value="1"/>
</dbReference>
<comment type="caution">
    <text evidence="17">The sequence shown here is derived from an EMBL/GenBank/DDBJ whole genome shotgun (WGS) entry which is preliminary data.</text>
</comment>
<gene>
    <name evidence="17" type="ORF">RJ639_045397</name>
</gene>
<comment type="cofactor">
    <cofactor evidence="2">
        <name>Cu cation</name>
        <dbReference type="ChEBI" id="CHEBI:23378"/>
    </cofactor>
</comment>
<evidence type="ECO:0000259" key="16">
    <source>
        <dbReference type="Pfam" id="PF07731"/>
    </source>
</evidence>
<dbReference type="PROSITE" id="PS00080">
    <property type="entry name" value="MULTICOPPER_OXIDASE2"/>
    <property type="match status" value="1"/>
</dbReference>
<evidence type="ECO:0000259" key="15">
    <source>
        <dbReference type="Pfam" id="PF00394"/>
    </source>
</evidence>
<dbReference type="InterPro" id="IPR011706">
    <property type="entry name" value="Cu-oxidase_C"/>
</dbReference>
<dbReference type="InterPro" id="IPR008972">
    <property type="entry name" value="Cupredoxin"/>
</dbReference>
<dbReference type="InterPro" id="IPR034289">
    <property type="entry name" value="CuRO_3_LCC"/>
</dbReference>
<keyword evidence="14" id="KW-0802">TPR repeat</keyword>
<dbReference type="SUPFAM" id="SSF49503">
    <property type="entry name" value="Cupredoxins"/>
    <property type="match status" value="2"/>
</dbReference>
<dbReference type="Gene3D" id="2.60.40.420">
    <property type="entry name" value="Cupredoxins - blue copper proteins"/>
    <property type="match status" value="2"/>
</dbReference>
<dbReference type="FunFam" id="1.25.40.1040:FF:000007">
    <property type="entry name" value="N-alpha-acetyltransferase 25, NatB auxiliary subunit"/>
    <property type="match status" value="1"/>
</dbReference>
<comment type="catalytic activity">
    <reaction evidence="1">
        <text>4 hydroquinone + O2 = 4 benzosemiquinone + 2 H2O</text>
        <dbReference type="Rhea" id="RHEA:11276"/>
        <dbReference type="ChEBI" id="CHEBI:15377"/>
        <dbReference type="ChEBI" id="CHEBI:15379"/>
        <dbReference type="ChEBI" id="CHEBI:17594"/>
        <dbReference type="ChEBI" id="CHEBI:17977"/>
        <dbReference type="EC" id="1.10.3.2"/>
    </reaction>
</comment>
<evidence type="ECO:0000256" key="9">
    <source>
        <dbReference type="ARBA" id="ARBA00022737"/>
    </source>
</evidence>
<organism evidence="17 18">
    <name type="scientific">Escallonia herrerae</name>
    <dbReference type="NCBI Taxonomy" id="1293975"/>
    <lineage>
        <taxon>Eukaryota</taxon>
        <taxon>Viridiplantae</taxon>
        <taxon>Streptophyta</taxon>
        <taxon>Embryophyta</taxon>
        <taxon>Tracheophyta</taxon>
        <taxon>Spermatophyta</taxon>
        <taxon>Magnoliopsida</taxon>
        <taxon>eudicotyledons</taxon>
        <taxon>Gunneridae</taxon>
        <taxon>Pentapetalae</taxon>
        <taxon>asterids</taxon>
        <taxon>campanulids</taxon>
        <taxon>Escalloniales</taxon>
        <taxon>Escalloniaceae</taxon>
        <taxon>Escallonia</taxon>
    </lineage>
</organism>
<keyword evidence="10" id="KW-0560">Oxidoreductase</keyword>
<dbReference type="CDD" id="cd13897">
    <property type="entry name" value="CuRO_3_LCC_plant"/>
    <property type="match status" value="1"/>
</dbReference>
<keyword evidence="13" id="KW-0439">Lignin degradation</keyword>
<feature type="repeat" description="TPR" evidence="14">
    <location>
        <begin position="489"/>
        <end position="522"/>
    </location>
</feature>
<sequence length="1734" mass="196352">PRAMMASKFGMAGGIPERRVRPIWDAIDSRQFKNALKLSVALLSKYPNYPYGLEILGTDFKKGNEGGFDNARTDMDVSLEAIKELDGGWTVLTVLGQLLRRKDLRGKQRGEAGWLMLTEKTSWRDHHCCWFGCAGSLTLILNPRLGWLQAGFTTLWLQDGDVKTNFLLGWQVIVGKSTIKEVKFFKNRMKLQELRVMDGITIDTQNAWACAIGIDPDTSNRTNMYLIRIFGDKCRMHVSQSCYCNRTRLLLDSRNILRVARDSYYMQQKTHSHGLVLKEFSIFNEERPATKKWLWRYWERRDLMGFSALKALILERMGKSEEALSVSINAKELLYANDSILIDDLTLSTLQIVFQRLDHLDMATSCYEYACGKFPNNVELMMGLFNCYVREYSFVKQQQIAIKMYKIVGEERFLLWAVCSIQLQVFCGNGGDKLLLLAEGLLKKHVASHSLHEPEALIVYISVLEQQLKYGDALEILSGKLGSLIMIEVDRLRMQGRLLARAGDYAGATDIFQKVLELCPDDWECFLHYLGCLLEDDGSWCKDATSDLIHPPKSVDCKHLYLTDEVFDSRISNASAFAQKLLGEASSDSIRCPHLATLEIERRKLLVGKGDFDKLIESLMQYFFRFGHLACFTSDVDMFLEVLTTDKKAEFFKKLVKSCESLTSVPTKLLGQSISLFKVRESVGDLFTSPIGDLEGFAVQMAEMYIKNLPLSKDLDVQESMYGEELLSMACNVLVQLFWRTRHLGYLLESIMILELGLTVRRLEVIIYEFISFLFSLSDISRQFYDYASWYKSLDVKNILLETMSHQILPQMIVSPLWSDLDDLLKDYLKFMDDHFRESADLTFLAYRHRNYSKVIEFVQFKERLQRSSQYLMVKIEAPILQLKQNVDSIEVEERVLEGLKCGTDFLELSSEIGSKSLTFNEDLKLRPWWTPTSDRNYLLGPFEGVSYCPRENLQNQIEQSKTNVPKAMERRSLLPRMIYLSMQCASSSVKENVEANGSLYDPKVSFELKILLERYAKILGFHFQDAVELVFGVLCGQKSSEVLNTDLIDWINFVVFLNAWDLNCHGLELADRDASRPGTWHLVNSFLERFILEKLRSMGPLISSPGSDLPIVVQLITEPLAWHGLIIQSCVRSSLPSGRKKKKKGGPADHLNSQISQEIRDSIQTVCGLLQEVMKWLREQVDRTVDQNVETILSSLQTEEGPGKVLQTLETLLWSMNDIELGERISQSLNAWSPVHVARKIVTGQGTVLSEFLKICKSKKYKKVMEVYSKRSVKPWCNALFLGLILAFMASLASAETHYHQFDLTLLHITRSSNTSEEAVQNPQHYYAQRAIPGTNSGSTKWRHSCHQSPEQCTIQRHHPLIVLAQTDNVTLNYNADTTKFSVASGETILLRVINAALNQELFFSVANHKLTVVGADAAYNKPFTTSVIMLGPGQTTNVLLTADQSPGRYYMAASPYQTAQNAAFNNTTTTAILEYESAPCSGFPSKSTLPRLPAYNDTATVLAFTNQLKSPSTVDVPTEIDENLFFTVGLGVVNCNPGPICQGPNNTRFAASMNNISFVLPRRTSLLQAYYQNVPGVYTTDFPPVPSGQFDYTGNVSRALWQPIFKTKLYKLKYGSKVQIVLQDTAIISTEDHPIHLHGYHFYVVGQGFGNFNPGRDASKFNLIDPPLRNTINVLVGGWSVIRFVADNPGVWLMHCHIDSHLTWGLAMNFLVENGIVESQSVEPPPADLPPC</sequence>
<keyword evidence="6" id="KW-0052">Apoplast</keyword>
<name>A0AA89B097_9ASTE</name>
<accession>A0AA89B097</accession>
<dbReference type="EC" id="1.10.3.2" evidence="5"/>
<dbReference type="Pfam" id="PF07731">
    <property type="entry name" value="Cu-oxidase_2"/>
    <property type="match status" value="1"/>
</dbReference>
<dbReference type="EMBL" id="JAVXUP010000719">
    <property type="protein sequence ID" value="KAK3022290.1"/>
    <property type="molecule type" value="Genomic_DNA"/>
</dbReference>
<comment type="subcellular location">
    <subcellularLocation>
        <location evidence="3">Secreted</location>
        <location evidence="3">Extracellular space</location>
        <location evidence="3">Apoplast</location>
    </subcellularLocation>
</comment>
<keyword evidence="11" id="KW-0186">Copper</keyword>
<reference evidence="17" key="1">
    <citation type="submission" date="2022-12" db="EMBL/GenBank/DDBJ databases">
        <title>Draft genome assemblies for two species of Escallonia (Escalloniales).</title>
        <authorList>
            <person name="Chanderbali A."/>
            <person name="Dervinis C."/>
            <person name="Anghel I."/>
            <person name="Soltis D."/>
            <person name="Soltis P."/>
            <person name="Zapata F."/>
        </authorList>
    </citation>
    <scope>NUCLEOTIDE SEQUENCE</scope>
    <source>
        <strain evidence="17">UCBG64.0493</strain>
        <tissue evidence="17">Leaf</tissue>
    </source>
</reference>
<dbReference type="PANTHER" id="PTHR11709">
    <property type="entry name" value="MULTI-COPPER OXIDASE"/>
    <property type="match status" value="1"/>
</dbReference>
<evidence type="ECO:0000256" key="12">
    <source>
        <dbReference type="ARBA" id="ARBA00023180"/>
    </source>
</evidence>
<dbReference type="PROSITE" id="PS00079">
    <property type="entry name" value="MULTICOPPER_OXIDASE1"/>
    <property type="match status" value="1"/>
</dbReference>
<evidence type="ECO:0000256" key="1">
    <source>
        <dbReference type="ARBA" id="ARBA00000349"/>
    </source>
</evidence>
<evidence type="ECO:0000256" key="13">
    <source>
        <dbReference type="ARBA" id="ARBA00023185"/>
    </source>
</evidence>